<dbReference type="WBParaSite" id="Pan_g15469.t1">
    <property type="protein sequence ID" value="Pan_g15469.t1"/>
    <property type="gene ID" value="Pan_g15469"/>
</dbReference>
<reference evidence="3" key="1">
    <citation type="journal article" date="2013" name="Genetics">
        <title>The draft genome and transcriptome of Panagrellus redivivus are shaped by the harsh demands of a free-living lifestyle.</title>
        <authorList>
            <person name="Srinivasan J."/>
            <person name="Dillman A.R."/>
            <person name="Macchietto M.G."/>
            <person name="Heikkinen L."/>
            <person name="Lakso M."/>
            <person name="Fracchia K.M."/>
            <person name="Antoshechkin I."/>
            <person name="Mortazavi A."/>
            <person name="Wong G."/>
            <person name="Sternberg P.W."/>
        </authorList>
    </citation>
    <scope>NUCLEOTIDE SEQUENCE [LARGE SCALE GENOMIC DNA]</scope>
    <source>
        <strain evidence="3">MT8872</strain>
    </source>
</reference>
<evidence type="ECO:0000256" key="1">
    <source>
        <dbReference type="SAM" id="MobiDB-lite"/>
    </source>
</evidence>
<feature type="region of interest" description="Disordered" evidence="1">
    <location>
        <begin position="24"/>
        <end position="58"/>
    </location>
</feature>
<feature type="chain" id="PRO_5028923583" evidence="2">
    <location>
        <begin position="21"/>
        <end position="230"/>
    </location>
</feature>
<organism evidence="3 4">
    <name type="scientific">Panagrellus redivivus</name>
    <name type="common">Microworm</name>
    <dbReference type="NCBI Taxonomy" id="6233"/>
    <lineage>
        <taxon>Eukaryota</taxon>
        <taxon>Metazoa</taxon>
        <taxon>Ecdysozoa</taxon>
        <taxon>Nematoda</taxon>
        <taxon>Chromadorea</taxon>
        <taxon>Rhabditida</taxon>
        <taxon>Tylenchina</taxon>
        <taxon>Panagrolaimomorpha</taxon>
        <taxon>Panagrolaimoidea</taxon>
        <taxon>Panagrolaimidae</taxon>
        <taxon>Panagrellus</taxon>
    </lineage>
</organism>
<feature type="compositionally biased region" description="Low complexity" evidence="1">
    <location>
        <begin position="27"/>
        <end position="40"/>
    </location>
</feature>
<feature type="compositionally biased region" description="Basic residues" evidence="1">
    <location>
        <begin position="108"/>
        <end position="117"/>
    </location>
</feature>
<evidence type="ECO:0000313" key="4">
    <source>
        <dbReference type="WBParaSite" id="Pan_g15469.t1"/>
    </source>
</evidence>
<proteinExistence type="predicted"/>
<evidence type="ECO:0000313" key="3">
    <source>
        <dbReference type="Proteomes" id="UP000492821"/>
    </source>
</evidence>
<dbReference type="Proteomes" id="UP000492821">
    <property type="component" value="Unassembled WGS sequence"/>
</dbReference>
<protein>
    <submittedName>
        <fullName evidence="4">Uncharacterized protein</fullName>
    </submittedName>
</protein>
<keyword evidence="3" id="KW-1185">Reference proteome</keyword>
<feature type="region of interest" description="Disordered" evidence="1">
    <location>
        <begin position="100"/>
        <end position="123"/>
    </location>
</feature>
<evidence type="ECO:0000256" key="2">
    <source>
        <dbReference type="SAM" id="SignalP"/>
    </source>
</evidence>
<dbReference type="AlphaFoldDB" id="A0A7E4V1M3"/>
<sequence length="230" mass="25436">MNFRVAAALLLAAVVVATTAQMDDGYDSASSDDSGFSGFARDPLPVSDNSGSPGSAEIGKAPKMNIVGVVSIYPKPSFPRGMFRGPFGFPRGGSIRRMPPPMAFRGPFMRRGHPRPRPRPEDRCGKWSDWKNVTCWWPSTAFADLPKECTFIPLPKRIPDYLKNIIQSRAQDGYNAIVYEYEQRGKPAQCGYCSRSFKCRARNVTLDDMMPIAGAPNGDVFDSNRFCPLL</sequence>
<name>A0A7E4V1M3_PANRE</name>
<keyword evidence="2" id="KW-0732">Signal</keyword>
<accession>A0A7E4V1M3</accession>
<feature type="signal peptide" evidence="2">
    <location>
        <begin position="1"/>
        <end position="20"/>
    </location>
</feature>
<reference evidence="4" key="2">
    <citation type="submission" date="2020-10" db="UniProtKB">
        <authorList>
            <consortium name="WormBaseParasite"/>
        </authorList>
    </citation>
    <scope>IDENTIFICATION</scope>
</reference>